<gene>
    <name evidence="2" type="ORF">FA09DRAFT_329894</name>
</gene>
<keyword evidence="3" id="KW-1185">Reference proteome</keyword>
<accession>A0A316ZB92</accession>
<evidence type="ECO:0000313" key="3">
    <source>
        <dbReference type="Proteomes" id="UP000245946"/>
    </source>
</evidence>
<feature type="region of interest" description="Disordered" evidence="1">
    <location>
        <begin position="1"/>
        <end position="38"/>
    </location>
</feature>
<evidence type="ECO:0000256" key="1">
    <source>
        <dbReference type="SAM" id="MobiDB-lite"/>
    </source>
</evidence>
<feature type="compositionally biased region" description="Low complexity" evidence="1">
    <location>
        <begin position="27"/>
        <end position="38"/>
    </location>
</feature>
<reference evidence="2 3" key="1">
    <citation type="journal article" date="2018" name="Mol. Biol. Evol.">
        <title>Broad Genomic Sampling Reveals a Smut Pathogenic Ancestry of the Fungal Clade Ustilaginomycotina.</title>
        <authorList>
            <person name="Kijpornyongpan T."/>
            <person name="Mondo S.J."/>
            <person name="Barry K."/>
            <person name="Sandor L."/>
            <person name="Lee J."/>
            <person name="Lipzen A."/>
            <person name="Pangilinan J."/>
            <person name="LaButti K."/>
            <person name="Hainaut M."/>
            <person name="Henrissat B."/>
            <person name="Grigoriev I.V."/>
            <person name="Spatafora J.W."/>
            <person name="Aime M.C."/>
        </authorList>
    </citation>
    <scope>NUCLEOTIDE SEQUENCE [LARGE SCALE GENOMIC DNA]</scope>
    <source>
        <strain evidence="2 3">MCA 4186</strain>
    </source>
</reference>
<feature type="region of interest" description="Disordered" evidence="1">
    <location>
        <begin position="148"/>
        <end position="180"/>
    </location>
</feature>
<evidence type="ECO:0000313" key="2">
    <source>
        <dbReference type="EMBL" id="PWN98294.1"/>
    </source>
</evidence>
<dbReference type="RefSeq" id="XP_025598573.1">
    <property type="nucleotide sequence ID" value="XM_025742377.1"/>
</dbReference>
<feature type="region of interest" description="Disordered" evidence="1">
    <location>
        <begin position="78"/>
        <end position="132"/>
    </location>
</feature>
<feature type="region of interest" description="Disordered" evidence="1">
    <location>
        <begin position="199"/>
        <end position="249"/>
    </location>
</feature>
<name>A0A316ZB92_9BASI</name>
<protein>
    <submittedName>
        <fullName evidence="2">Uncharacterized protein</fullName>
    </submittedName>
</protein>
<sequence>MALPASPSRPTYAAESEGAPLQSFAGTTRSFSRSASTASVLDGMRGSARLDALIPEETLDRLAKMGIEKRTYVAQGYRSPHSSIPQPSHQGVWPLGAGPAPANDDFDTPGSSGPSFLLGNRERWSRTATAPARELLPYSGMERIASIDSSGAGSWRSSEDEENDAASSSEAGDFGTIQIGAGGDDDVLAAQFADDSENAFATTPNTLDSFNRMFPPSQAAPRRTALGSRSNGLSRALAQTMPAQKSESWTKPSLSRYCKDFSVLP</sequence>
<feature type="compositionally biased region" description="Polar residues" evidence="1">
    <location>
        <begin position="199"/>
        <end position="209"/>
    </location>
</feature>
<dbReference type="AlphaFoldDB" id="A0A316ZB92"/>
<proteinExistence type="predicted"/>
<dbReference type="GeneID" id="37269921"/>
<organism evidence="2 3">
    <name type="scientific">Tilletiopsis washingtonensis</name>
    <dbReference type="NCBI Taxonomy" id="58919"/>
    <lineage>
        <taxon>Eukaryota</taxon>
        <taxon>Fungi</taxon>
        <taxon>Dikarya</taxon>
        <taxon>Basidiomycota</taxon>
        <taxon>Ustilaginomycotina</taxon>
        <taxon>Exobasidiomycetes</taxon>
        <taxon>Entylomatales</taxon>
        <taxon>Entylomatales incertae sedis</taxon>
        <taxon>Tilletiopsis</taxon>
    </lineage>
</organism>
<dbReference type="Proteomes" id="UP000245946">
    <property type="component" value="Unassembled WGS sequence"/>
</dbReference>
<dbReference type="EMBL" id="KZ819292">
    <property type="protein sequence ID" value="PWN98294.1"/>
    <property type="molecule type" value="Genomic_DNA"/>
</dbReference>
<dbReference type="OrthoDB" id="3356375at2759"/>
<feature type="compositionally biased region" description="Low complexity" evidence="1">
    <location>
        <begin position="79"/>
        <end position="90"/>
    </location>
</feature>